<sequence>MADRELVPLNTKMLSPAAKKAFDFLTQEVVGQDMSILAITEALEMFNSPLRNPSHPIFVGLFLGPSGVGKTLTAEKLAQFLFEDPCAFTKINCSELSQEHEVARLKGSPPGYIGFIDSTSPEARKSPHPLLSQWNIDKYHHEYLTKVHRDELRAIVDRANAMKTGDIEISTVLKRRFAEESKAKEIARRIRAIVARRGGKSKFRKSAELKALREKLANHKKEMFRLTKIVVQRSLRMHGGEQQLRVDIAAAKKLKWAASILKSLSINN</sequence>
<dbReference type="GO" id="GO:0005737">
    <property type="term" value="C:cytoplasm"/>
    <property type="evidence" value="ECO:0007669"/>
    <property type="project" value="TreeGrafter"/>
</dbReference>
<dbReference type="InterPro" id="IPR050130">
    <property type="entry name" value="ClpA_ClpB"/>
</dbReference>
<dbReference type="GO" id="GO:0034605">
    <property type="term" value="P:cellular response to heat"/>
    <property type="evidence" value="ECO:0007669"/>
    <property type="project" value="TreeGrafter"/>
</dbReference>
<dbReference type="PANTHER" id="PTHR11638">
    <property type="entry name" value="ATP-DEPENDENT CLP PROTEASE"/>
    <property type="match status" value="1"/>
</dbReference>
<evidence type="ECO:0000256" key="3">
    <source>
        <dbReference type="SAM" id="Coils"/>
    </source>
</evidence>
<dbReference type="Proteomes" id="UP000034682">
    <property type="component" value="Unassembled WGS sequence"/>
</dbReference>
<evidence type="ECO:0000313" key="6">
    <source>
        <dbReference type="Proteomes" id="UP000034682"/>
    </source>
</evidence>
<evidence type="ECO:0000256" key="1">
    <source>
        <dbReference type="ARBA" id="ARBA00022741"/>
    </source>
</evidence>
<comment type="caution">
    <text evidence="5">The sequence shown here is derived from an EMBL/GenBank/DDBJ whole genome shotgun (WGS) entry which is preliminary data.</text>
</comment>
<dbReference type="EMBL" id="LCOK01000033">
    <property type="protein sequence ID" value="KKU76085.1"/>
    <property type="molecule type" value="Genomic_DNA"/>
</dbReference>
<dbReference type="InterPro" id="IPR003959">
    <property type="entry name" value="ATPase_AAA_core"/>
</dbReference>
<feature type="coiled-coil region" evidence="3">
    <location>
        <begin position="202"/>
        <end position="229"/>
    </location>
</feature>
<dbReference type="InterPro" id="IPR027417">
    <property type="entry name" value="P-loop_NTPase"/>
</dbReference>
<keyword evidence="2" id="KW-0067">ATP-binding</keyword>
<dbReference type="SUPFAM" id="SSF52540">
    <property type="entry name" value="P-loop containing nucleoside triphosphate hydrolases"/>
    <property type="match status" value="1"/>
</dbReference>
<name>A0A0G1W1B5_9BACT</name>
<protein>
    <recommendedName>
        <fullName evidence="4">ATPase AAA-type core domain-containing protein</fullName>
    </recommendedName>
</protein>
<dbReference type="Gene3D" id="3.40.50.300">
    <property type="entry name" value="P-loop containing nucleotide triphosphate hydrolases"/>
    <property type="match status" value="1"/>
</dbReference>
<gene>
    <name evidence="5" type="ORF">UY02_C0033G0012</name>
</gene>
<dbReference type="GO" id="GO:0016887">
    <property type="term" value="F:ATP hydrolysis activity"/>
    <property type="evidence" value="ECO:0007669"/>
    <property type="project" value="InterPro"/>
</dbReference>
<dbReference type="InterPro" id="IPR001270">
    <property type="entry name" value="ClpA/B"/>
</dbReference>
<dbReference type="Pfam" id="PF07724">
    <property type="entry name" value="AAA_2"/>
    <property type="match status" value="1"/>
</dbReference>
<dbReference type="GO" id="GO:0005524">
    <property type="term" value="F:ATP binding"/>
    <property type="evidence" value="ECO:0007669"/>
    <property type="project" value="UniProtKB-KW"/>
</dbReference>
<dbReference type="PRINTS" id="PR00300">
    <property type="entry name" value="CLPPROTEASEA"/>
</dbReference>
<accession>A0A0G1W1B5</accession>
<organism evidence="5 6">
    <name type="scientific">Candidatus Giovannonibacteria bacterium GW2011_GWB1_47_6b</name>
    <dbReference type="NCBI Taxonomy" id="1618655"/>
    <lineage>
        <taxon>Bacteria</taxon>
        <taxon>Candidatus Giovannoniibacteriota</taxon>
    </lineage>
</organism>
<dbReference type="PANTHER" id="PTHR11638:SF18">
    <property type="entry name" value="HEAT SHOCK PROTEIN 104"/>
    <property type="match status" value="1"/>
</dbReference>
<evidence type="ECO:0000313" key="5">
    <source>
        <dbReference type="EMBL" id="KKU76085.1"/>
    </source>
</evidence>
<evidence type="ECO:0000256" key="2">
    <source>
        <dbReference type="ARBA" id="ARBA00022840"/>
    </source>
</evidence>
<keyword evidence="3" id="KW-0175">Coiled coil</keyword>
<reference evidence="5 6" key="1">
    <citation type="journal article" date="2015" name="Nature">
        <title>rRNA introns, odd ribosomes, and small enigmatic genomes across a large radiation of phyla.</title>
        <authorList>
            <person name="Brown C.T."/>
            <person name="Hug L.A."/>
            <person name="Thomas B.C."/>
            <person name="Sharon I."/>
            <person name="Castelle C.J."/>
            <person name="Singh A."/>
            <person name="Wilkins M.J."/>
            <person name="Williams K.H."/>
            <person name="Banfield J.F."/>
        </authorList>
    </citation>
    <scope>NUCLEOTIDE SEQUENCE [LARGE SCALE GENOMIC DNA]</scope>
</reference>
<proteinExistence type="predicted"/>
<keyword evidence="1" id="KW-0547">Nucleotide-binding</keyword>
<feature type="domain" description="ATPase AAA-type core" evidence="4">
    <location>
        <begin position="56"/>
        <end position="166"/>
    </location>
</feature>
<evidence type="ECO:0000259" key="4">
    <source>
        <dbReference type="Pfam" id="PF07724"/>
    </source>
</evidence>
<dbReference type="AlphaFoldDB" id="A0A0G1W1B5"/>